<name>K3WS55_GLOUD</name>
<feature type="region of interest" description="Disordered" evidence="5">
    <location>
        <begin position="32"/>
        <end position="81"/>
    </location>
</feature>
<keyword evidence="3" id="KW-0433">Leucine-rich repeat</keyword>
<comment type="subcellular location">
    <subcellularLocation>
        <location evidence="1">Cytoplasm</location>
    </subcellularLocation>
</comment>
<reference evidence="8" key="2">
    <citation type="submission" date="2010-04" db="EMBL/GenBank/DDBJ databases">
        <authorList>
            <person name="Buell R."/>
            <person name="Hamilton J."/>
            <person name="Hostetler J."/>
        </authorList>
    </citation>
    <scope>NUCLEOTIDE SEQUENCE [LARGE SCALE GENOMIC DNA]</scope>
    <source>
        <strain evidence="8">DAOM:BR144</strain>
    </source>
</reference>
<protein>
    <recommendedName>
        <fullName evidence="6">U2A'/phosphoprotein 32 family A C-terminal domain-containing protein</fullName>
    </recommendedName>
</protein>
<evidence type="ECO:0000259" key="6">
    <source>
        <dbReference type="SMART" id="SM00446"/>
    </source>
</evidence>
<dbReference type="PANTHER" id="PTHR46545:SF1">
    <property type="entry name" value="LEUCINE-RICH REPEAT-CONTAINING PROTEIN 51"/>
    <property type="match status" value="1"/>
</dbReference>
<dbReference type="InParanoid" id="K3WS55"/>
<keyword evidence="4" id="KW-0677">Repeat</keyword>
<dbReference type="FunCoup" id="K3WS55">
    <property type="interactions" value="666"/>
</dbReference>
<dbReference type="InterPro" id="IPR003603">
    <property type="entry name" value="U2A'_phosphoprotein32A_C"/>
</dbReference>
<dbReference type="EnsemblProtists" id="PYU1_T007799">
    <property type="protein sequence ID" value="PYU1_T007799"/>
    <property type="gene ID" value="PYU1_G007783"/>
</dbReference>
<organism evidence="7 8">
    <name type="scientific">Globisporangium ultimum (strain ATCC 200006 / CBS 805.95 / DAOM BR144)</name>
    <name type="common">Pythium ultimum</name>
    <dbReference type="NCBI Taxonomy" id="431595"/>
    <lineage>
        <taxon>Eukaryota</taxon>
        <taxon>Sar</taxon>
        <taxon>Stramenopiles</taxon>
        <taxon>Oomycota</taxon>
        <taxon>Peronosporomycetes</taxon>
        <taxon>Pythiales</taxon>
        <taxon>Pythiaceae</taxon>
        <taxon>Globisporangium</taxon>
    </lineage>
</organism>
<dbReference type="GO" id="GO:0005737">
    <property type="term" value="C:cytoplasm"/>
    <property type="evidence" value="ECO:0007669"/>
    <property type="project" value="UniProtKB-SubCell"/>
</dbReference>
<dbReference type="OMA" id="RTERQEM"/>
<evidence type="ECO:0000256" key="3">
    <source>
        <dbReference type="ARBA" id="ARBA00022614"/>
    </source>
</evidence>
<feature type="compositionally biased region" description="Polar residues" evidence="5">
    <location>
        <begin position="65"/>
        <end position="81"/>
    </location>
</feature>
<reference evidence="7" key="3">
    <citation type="submission" date="2015-02" db="UniProtKB">
        <authorList>
            <consortium name="EnsemblProtists"/>
        </authorList>
    </citation>
    <scope>IDENTIFICATION</scope>
    <source>
        <strain evidence="7">DAOM BR144</strain>
    </source>
</reference>
<dbReference type="PANTHER" id="PTHR46545">
    <property type="entry name" value="LEUCINE-RICH REPEAT-CONTAINING PROTEIN 51"/>
    <property type="match status" value="1"/>
</dbReference>
<feature type="domain" description="U2A'/phosphoprotein 32 family A C-terminal" evidence="6">
    <location>
        <begin position="171"/>
        <end position="189"/>
    </location>
</feature>
<proteinExistence type="predicted"/>
<dbReference type="SMART" id="SM00446">
    <property type="entry name" value="LRRcap"/>
    <property type="match status" value="1"/>
</dbReference>
<dbReference type="SUPFAM" id="SSF52058">
    <property type="entry name" value="L domain-like"/>
    <property type="match status" value="1"/>
</dbReference>
<dbReference type="HOGENOM" id="CLU_095080_0_0_1"/>
<evidence type="ECO:0000256" key="4">
    <source>
        <dbReference type="ARBA" id="ARBA00022737"/>
    </source>
</evidence>
<dbReference type="AlphaFoldDB" id="K3WS55"/>
<dbReference type="VEuPathDB" id="FungiDB:PYU1_G007783"/>
<sequence>MASPSKAKTSAAHAVPLDYSFMGLTTLSEMAQHDPVGGKKKSHAQDAASGTAVSTSTGDGALSSDGKSTLQKAKGAGSSSLRVNNNKITSLDGMDDALSAVFDDPSALQWIDLSGNALAKIARDTFAPYKGIFTLHLHGNKLQRYADIDNLALCLPMLHSLTLHGNPLDQKKHYRNYVIASFPTLMQLDFSSVTKGDREKAETWASIYKHVASPKGRETLKKGDVFGGGDGANGQD</sequence>
<accession>K3WS55</accession>
<dbReference type="STRING" id="431595.K3WS55"/>
<evidence type="ECO:0000256" key="1">
    <source>
        <dbReference type="ARBA" id="ARBA00004496"/>
    </source>
</evidence>
<reference evidence="8" key="1">
    <citation type="journal article" date="2010" name="Genome Biol.">
        <title>Genome sequence of the necrotrophic plant pathogen Pythium ultimum reveals original pathogenicity mechanisms and effector repertoire.</title>
        <authorList>
            <person name="Levesque C.A."/>
            <person name="Brouwer H."/>
            <person name="Cano L."/>
            <person name="Hamilton J.P."/>
            <person name="Holt C."/>
            <person name="Huitema E."/>
            <person name="Raffaele S."/>
            <person name="Robideau G.P."/>
            <person name="Thines M."/>
            <person name="Win J."/>
            <person name="Zerillo M.M."/>
            <person name="Beakes G.W."/>
            <person name="Boore J.L."/>
            <person name="Busam D."/>
            <person name="Dumas B."/>
            <person name="Ferriera S."/>
            <person name="Fuerstenberg S.I."/>
            <person name="Gachon C.M."/>
            <person name="Gaulin E."/>
            <person name="Govers F."/>
            <person name="Grenville-Briggs L."/>
            <person name="Horner N."/>
            <person name="Hostetler J."/>
            <person name="Jiang R.H."/>
            <person name="Johnson J."/>
            <person name="Krajaejun T."/>
            <person name="Lin H."/>
            <person name="Meijer H.J."/>
            <person name="Moore B."/>
            <person name="Morris P."/>
            <person name="Phuntmart V."/>
            <person name="Puiu D."/>
            <person name="Shetty J."/>
            <person name="Stajich J.E."/>
            <person name="Tripathy S."/>
            <person name="Wawra S."/>
            <person name="van West P."/>
            <person name="Whitty B.R."/>
            <person name="Coutinho P.M."/>
            <person name="Henrissat B."/>
            <person name="Martin F."/>
            <person name="Thomas P.D."/>
            <person name="Tyler B.M."/>
            <person name="De Vries R.P."/>
            <person name="Kamoun S."/>
            <person name="Yandell M."/>
            <person name="Tisserat N."/>
            <person name="Buell C.R."/>
        </authorList>
    </citation>
    <scope>NUCLEOTIDE SEQUENCE</scope>
    <source>
        <strain evidence="8">DAOM:BR144</strain>
    </source>
</reference>
<evidence type="ECO:0000313" key="8">
    <source>
        <dbReference type="Proteomes" id="UP000019132"/>
    </source>
</evidence>
<evidence type="ECO:0000256" key="5">
    <source>
        <dbReference type="SAM" id="MobiDB-lite"/>
    </source>
</evidence>
<dbReference type="InterPro" id="IPR032675">
    <property type="entry name" value="LRR_dom_sf"/>
</dbReference>
<evidence type="ECO:0000313" key="7">
    <source>
        <dbReference type="EnsemblProtists" id="PYU1_T007799"/>
    </source>
</evidence>
<dbReference type="Proteomes" id="UP000019132">
    <property type="component" value="Unassembled WGS sequence"/>
</dbReference>
<dbReference type="eggNOG" id="KOG1644">
    <property type="taxonomic scope" value="Eukaryota"/>
</dbReference>
<evidence type="ECO:0000256" key="2">
    <source>
        <dbReference type="ARBA" id="ARBA00022490"/>
    </source>
</evidence>
<dbReference type="Pfam" id="PF14580">
    <property type="entry name" value="LRR_9"/>
    <property type="match status" value="1"/>
</dbReference>
<dbReference type="Gene3D" id="3.80.10.10">
    <property type="entry name" value="Ribonuclease Inhibitor"/>
    <property type="match status" value="1"/>
</dbReference>
<keyword evidence="8" id="KW-1185">Reference proteome</keyword>
<dbReference type="EMBL" id="GL376617">
    <property type="status" value="NOT_ANNOTATED_CDS"/>
    <property type="molecule type" value="Genomic_DNA"/>
</dbReference>
<keyword evidence="2" id="KW-0963">Cytoplasm</keyword>